<keyword evidence="1" id="KW-0472">Membrane</keyword>
<evidence type="ECO:0000313" key="3">
    <source>
        <dbReference type="Proteomes" id="UP000276133"/>
    </source>
</evidence>
<comment type="caution">
    <text evidence="2">The sequence shown here is derived from an EMBL/GenBank/DDBJ whole genome shotgun (WGS) entry which is preliminary data.</text>
</comment>
<proteinExistence type="predicted"/>
<keyword evidence="1" id="KW-0812">Transmembrane</keyword>
<keyword evidence="3" id="KW-1185">Reference proteome</keyword>
<dbReference type="EMBL" id="REGN01010778">
    <property type="protein sequence ID" value="RMZ98447.1"/>
    <property type="molecule type" value="Genomic_DNA"/>
</dbReference>
<keyword evidence="1" id="KW-1133">Transmembrane helix</keyword>
<protein>
    <submittedName>
        <fullName evidence="2">Uncharacterized protein</fullName>
    </submittedName>
</protein>
<feature type="transmembrane region" description="Helical" evidence="1">
    <location>
        <begin position="34"/>
        <end position="54"/>
    </location>
</feature>
<reference evidence="2 3" key="1">
    <citation type="journal article" date="2018" name="Sci. Rep.">
        <title>Genomic signatures of local adaptation to the degree of environmental predictability in rotifers.</title>
        <authorList>
            <person name="Franch-Gras L."/>
            <person name="Hahn C."/>
            <person name="Garcia-Roger E.M."/>
            <person name="Carmona M.J."/>
            <person name="Serra M."/>
            <person name="Gomez A."/>
        </authorList>
    </citation>
    <scope>NUCLEOTIDE SEQUENCE [LARGE SCALE GENOMIC DNA]</scope>
    <source>
        <strain evidence="2">HYR1</strain>
    </source>
</reference>
<accession>A0A3M7PIG3</accession>
<dbReference type="AlphaFoldDB" id="A0A3M7PIG3"/>
<sequence>MVSMVLVPYRINPNFDIVPRVMVTSLRYICLGNFSSSICIVMVLFLLSICNLVIDFIYAFTFVTTALCNFQSCISYQGLQNSANLAETRFQCVHFAEILHIISRLGQLMQL</sequence>
<evidence type="ECO:0000313" key="2">
    <source>
        <dbReference type="EMBL" id="RMZ98447.1"/>
    </source>
</evidence>
<name>A0A3M7PIG3_BRAPC</name>
<gene>
    <name evidence="2" type="ORF">BpHYR1_053618</name>
</gene>
<dbReference type="Proteomes" id="UP000276133">
    <property type="component" value="Unassembled WGS sequence"/>
</dbReference>
<organism evidence="2 3">
    <name type="scientific">Brachionus plicatilis</name>
    <name type="common">Marine rotifer</name>
    <name type="synonym">Brachionus muelleri</name>
    <dbReference type="NCBI Taxonomy" id="10195"/>
    <lineage>
        <taxon>Eukaryota</taxon>
        <taxon>Metazoa</taxon>
        <taxon>Spiralia</taxon>
        <taxon>Gnathifera</taxon>
        <taxon>Rotifera</taxon>
        <taxon>Eurotatoria</taxon>
        <taxon>Monogononta</taxon>
        <taxon>Pseudotrocha</taxon>
        <taxon>Ploima</taxon>
        <taxon>Brachionidae</taxon>
        <taxon>Brachionus</taxon>
    </lineage>
</organism>
<evidence type="ECO:0000256" key="1">
    <source>
        <dbReference type="SAM" id="Phobius"/>
    </source>
</evidence>